<dbReference type="Pfam" id="PF01199">
    <property type="entry name" value="Ribosomal_L34e"/>
    <property type="match status" value="1"/>
</dbReference>
<protein>
    <recommendedName>
        <fullName evidence="4">Large ribosomal subunit protein eL34</fullName>
    </recommendedName>
    <alternativeName>
        <fullName evidence="5">60S ribosomal protein L34</fullName>
    </alternativeName>
</protein>
<dbReference type="GO" id="GO:0005840">
    <property type="term" value="C:ribosome"/>
    <property type="evidence" value="ECO:0007669"/>
    <property type="project" value="UniProtKB-KW"/>
</dbReference>
<dbReference type="Gene3D" id="6.20.340.10">
    <property type="match status" value="1"/>
</dbReference>
<dbReference type="PRINTS" id="PR01250">
    <property type="entry name" value="RIBOSOMALL34"/>
</dbReference>
<keyword evidence="3" id="KW-0687">Ribonucleoprotein</keyword>
<evidence type="ECO:0000256" key="2">
    <source>
        <dbReference type="ARBA" id="ARBA00022980"/>
    </source>
</evidence>
<dbReference type="GO" id="GO:0006412">
    <property type="term" value="P:translation"/>
    <property type="evidence" value="ECO:0007669"/>
    <property type="project" value="InterPro"/>
</dbReference>
<accession>A0A0C9SC03</accession>
<dbReference type="InterPro" id="IPR018065">
    <property type="entry name" value="Ribosomal_eL34_CS"/>
</dbReference>
<dbReference type="InterPro" id="IPR008195">
    <property type="entry name" value="Ribosomal_eL34"/>
</dbReference>
<evidence type="ECO:0000256" key="1">
    <source>
        <dbReference type="ARBA" id="ARBA00009875"/>
    </source>
</evidence>
<organism evidence="6">
    <name type="scientific">Amblyomma americanum</name>
    <name type="common">Lone star tick</name>
    <dbReference type="NCBI Taxonomy" id="6943"/>
    <lineage>
        <taxon>Eukaryota</taxon>
        <taxon>Metazoa</taxon>
        <taxon>Ecdysozoa</taxon>
        <taxon>Arthropoda</taxon>
        <taxon>Chelicerata</taxon>
        <taxon>Arachnida</taxon>
        <taxon>Acari</taxon>
        <taxon>Parasitiformes</taxon>
        <taxon>Ixodida</taxon>
        <taxon>Ixodoidea</taxon>
        <taxon>Ixodidae</taxon>
        <taxon>Amblyomminae</taxon>
        <taxon>Amblyomma</taxon>
    </lineage>
</organism>
<dbReference type="EMBL" id="GBZX01002692">
    <property type="protein sequence ID" value="JAG90048.1"/>
    <property type="molecule type" value="mRNA"/>
</dbReference>
<name>A0A0C9SC03_AMBAM</name>
<dbReference type="AlphaFoldDB" id="A0A0C9SC03"/>
<comment type="similarity">
    <text evidence="1">Belongs to the eukaryotic ribosomal protein eL34 family.</text>
</comment>
<dbReference type="PANTHER" id="PTHR46595">
    <property type="entry name" value="60S RIBOSOMAL PROTEIN L34"/>
    <property type="match status" value="1"/>
</dbReference>
<proteinExistence type="evidence at transcript level"/>
<reference evidence="6" key="1">
    <citation type="journal article" date="2015" name="PLoS ONE">
        <title>An Insight into the Sialome of the Lone Star Tick, Amblyomma americanum, with a Glimpse on Its Time Dependent Gene Expression.</title>
        <authorList>
            <person name="Karim S."/>
            <person name="Ribeiro J.M."/>
        </authorList>
    </citation>
    <scope>NUCLEOTIDE SEQUENCE</scope>
    <source>
        <tissue evidence="6">Salivary gland</tissue>
    </source>
</reference>
<dbReference type="GO" id="GO:0003735">
    <property type="term" value="F:structural constituent of ribosome"/>
    <property type="evidence" value="ECO:0007669"/>
    <property type="project" value="InterPro"/>
</dbReference>
<dbReference type="GO" id="GO:1990904">
    <property type="term" value="C:ribonucleoprotein complex"/>
    <property type="evidence" value="ECO:0007669"/>
    <property type="project" value="UniProtKB-KW"/>
</dbReference>
<dbReference type="InterPro" id="IPR038562">
    <property type="entry name" value="Ribosomal_eL34_C_sf"/>
</dbReference>
<evidence type="ECO:0000313" key="6">
    <source>
        <dbReference type="EMBL" id="JAG90048.1"/>
    </source>
</evidence>
<dbReference type="Gene3D" id="6.20.370.70">
    <property type="match status" value="1"/>
</dbReference>
<sequence length="119" mass="13614">MAQRLTLRRRLSYNTNSNRRRISKTPGGKLVYLHLKKPGSIPKCGDCKLKLRGITPARPRELSALSKRHKTVTRTYGGSRCGKCVRNRIIRAFLIEEQKVVAKVLKAKQSDEPRKMSKK</sequence>
<evidence type="ECO:0000256" key="5">
    <source>
        <dbReference type="ARBA" id="ARBA00035333"/>
    </source>
</evidence>
<dbReference type="PROSITE" id="PS01145">
    <property type="entry name" value="RIBOSOMAL_L34E"/>
    <property type="match status" value="1"/>
</dbReference>
<evidence type="ECO:0000256" key="4">
    <source>
        <dbReference type="ARBA" id="ARBA00035227"/>
    </source>
</evidence>
<keyword evidence="2 6" id="KW-0689">Ribosomal protein</keyword>
<evidence type="ECO:0000256" key="3">
    <source>
        <dbReference type="ARBA" id="ARBA00023274"/>
    </source>
</evidence>